<dbReference type="GO" id="GO:0051726">
    <property type="term" value="P:regulation of cell cycle"/>
    <property type="evidence" value="ECO:0007669"/>
    <property type="project" value="TreeGrafter"/>
</dbReference>
<accession>A0A371HXC7</accession>
<feature type="non-terminal residue" evidence="1">
    <location>
        <position position="1"/>
    </location>
</feature>
<dbReference type="GO" id="GO:0005634">
    <property type="term" value="C:nucleus"/>
    <property type="evidence" value="ECO:0007669"/>
    <property type="project" value="TreeGrafter"/>
</dbReference>
<keyword evidence="2" id="KW-1185">Reference proteome</keyword>
<dbReference type="PANTHER" id="PTHR22715">
    <property type="entry name" value="TRANSFORMING GROWTH FACTOR BETA REGULATED GENE 1"/>
    <property type="match status" value="1"/>
</dbReference>
<sequence length="654" mass="71831">MLVSDFSSVQKDLPTAQDFTGANSLPFLINFINDAGVSNSFSGVKTKSCQLKSMETLAEKTQDEVVGKTGNAETLIMSSMLPKLVYTRKKLRNAIPRQEKYPVMECTEYDKFKLINPEIYTAKDTLPPSETILINNSNDKPCEPDNTAGSCVETPQTHSGVLGGHSNIVEPNPTSSQNPALFADENKCFGTKEAQLISEPMPLENQELKNNLGSSVKFVGRYLHPMPVSSLFLSTREDEIHVCVICGHLMGQYRTLFTYKVAITEPTLGCPSVMAHSSILLPDPKHNFINKTMVERSGVQLTPGGQYIVLIGSIKTPNCRLTVSAVFHPREEKIDCYCSTCTSVCSEKNALKIVQVEHGYVSVVTTLETVDNVHCILVCEPNRLVSVGESGRLQVWVMNSTWSEKIEHFIIPADGSVSPGIVELKRVPKCPHLVVGHNSCGEFSLWYAISFTLKGDIAKRNCVTSFSTLKSPINGFFPISLFQWQTKGSGFSYASIEEQADKLLEATNLWYSKQRGTCWFSPSKEDVAMWLFVSTPTDLDCCHNHVSTSSSYDIHTTRSWRLALLRKNSIIFGSPLDLRTSGIGVSCGYGIIGTSDGVVHMWELSKGSKLGTLHHFQDGNVTCVATDDSRGVLGVAGGGGQLLLYLHLPDLDSN</sequence>
<evidence type="ECO:0000313" key="2">
    <source>
        <dbReference type="Proteomes" id="UP000257109"/>
    </source>
</evidence>
<comment type="caution">
    <text evidence="1">The sequence shown here is derived from an EMBL/GenBank/DDBJ whole genome shotgun (WGS) entry which is preliminary data.</text>
</comment>
<dbReference type="SUPFAM" id="SSF50978">
    <property type="entry name" value="WD40 repeat-like"/>
    <property type="match status" value="1"/>
</dbReference>
<protein>
    <submittedName>
        <fullName evidence="1">Uncharacterized protein</fullName>
    </submittedName>
</protein>
<dbReference type="Proteomes" id="UP000257109">
    <property type="component" value="Unassembled WGS sequence"/>
</dbReference>
<name>A0A371HXC7_MUCPR</name>
<dbReference type="OrthoDB" id="1928087at2759"/>
<dbReference type="AlphaFoldDB" id="A0A371HXC7"/>
<evidence type="ECO:0000313" key="1">
    <source>
        <dbReference type="EMBL" id="RDY07456.1"/>
    </source>
</evidence>
<organism evidence="1 2">
    <name type="scientific">Mucuna pruriens</name>
    <name type="common">Velvet bean</name>
    <name type="synonym">Dolichos pruriens</name>
    <dbReference type="NCBI Taxonomy" id="157652"/>
    <lineage>
        <taxon>Eukaryota</taxon>
        <taxon>Viridiplantae</taxon>
        <taxon>Streptophyta</taxon>
        <taxon>Embryophyta</taxon>
        <taxon>Tracheophyta</taxon>
        <taxon>Spermatophyta</taxon>
        <taxon>Magnoliopsida</taxon>
        <taxon>eudicotyledons</taxon>
        <taxon>Gunneridae</taxon>
        <taxon>Pentapetalae</taxon>
        <taxon>rosids</taxon>
        <taxon>fabids</taxon>
        <taxon>Fabales</taxon>
        <taxon>Fabaceae</taxon>
        <taxon>Papilionoideae</taxon>
        <taxon>50 kb inversion clade</taxon>
        <taxon>NPAAA clade</taxon>
        <taxon>indigoferoid/millettioid clade</taxon>
        <taxon>Phaseoleae</taxon>
        <taxon>Mucuna</taxon>
    </lineage>
</organism>
<dbReference type="STRING" id="157652.A0A371HXC7"/>
<gene>
    <name evidence="1" type="ORF">CR513_08429</name>
</gene>
<reference evidence="1" key="1">
    <citation type="submission" date="2018-05" db="EMBL/GenBank/DDBJ databases">
        <title>Draft genome of Mucuna pruriens seed.</title>
        <authorList>
            <person name="Nnadi N.E."/>
            <person name="Vos R."/>
            <person name="Hasami M.H."/>
            <person name="Devisetty U.K."/>
            <person name="Aguiy J.C."/>
        </authorList>
    </citation>
    <scope>NUCLEOTIDE SEQUENCE [LARGE SCALE GENOMIC DNA]</scope>
    <source>
        <strain evidence="1">JCA_2017</strain>
    </source>
</reference>
<dbReference type="InterPro" id="IPR040092">
    <property type="entry name" value="TBRG1"/>
</dbReference>
<dbReference type="EMBL" id="QJKJ01001462">
    <property type="protein sequence ID" value="RDY07456.1"/>
    <property type="molecule type" value="Genomic_DNA"/>
</dbReference>
<proteinExistence type="predicted"/>
<dbReference type="PANTHER" id="PTHR22715:SF1">
    <property type="entry name" value="DNA BINDING PROTEIN"/>
    <property type="match status" value="1"/>
</dbReference>
<dbReference type="InterPro" id="IPR036322">
    <property type="entry name" value="WD40_repeat_dom_sf"/>
</dbReference>